<dbReference type="PANTHER" id="PTHR42713:SF3">
    <property type="entry name" value="TRANSCRIPTIONAL REGULATORY PROTEIN HPTR"/>
    <property type="match status" value="1"/>
</dbReference>
<dbReference type="SUPFAM" id="SSF52172">
    <property type="entry name" value="CheY-like"/>
    <property type="match status" value="1"/>
</dbReference>
<organism evidence="12 13">
    <name type="scientific">Niallia alba</name>
    <dbReference type="NCBI Taxonomy" id="2729105"/>
    <lineage>
        <taxon>Bacteria</taxon>
        <taxon>Bacillati</taxon>
        <taxon>Bacillota</taxon>
        <taxon>Bacilli</taxon>
        <taxon>Bacillales</taxon>
        <taxon>Bacillaceae</taxon>
        <taxon>Niallia</taxon>
    </lineage>
</organism>
<keyword evidence="6" id="KW-0238">DNA-binding</keyword>
<feature type="domain" description="Response regulatory" evidence="11">
    <location>
        <begin position="7"/>
        <end position="124"/>
    </location>
</feature>
<evidence type="ECO:0000256" key="8">
    <source>
        <dbReference type="PROSITE-ProRule" id="PRU00169"/>
    </source>
</evidence>
<keyword evidence="5" id="KW-0805">Transcription regulation</keyword>
<evidence type="ECO:0000259" key="11">
    <source>
        <dbReference type="PROSITE" id="PS50110"/>
    </source>
</evidence>
<feature type="coiled-coil region" evidence="9">
    <location>
        <begin position="113"/>
        <end position="140"/>
    </location>
</feature>
<evidence type="ECO:0000256" key="4">
    <source>
        <dbReference type="ARBA" id="ARBA00023012"/>
    </source>
</evidence>
<dbReference type="InterPro" id="IPR018060">
    <property type="entry name" value="HTH_AraC"/>
</dbReference>
<keyword evidence="2" id="KW-0963">Cytoplasm</keyword>
<accession>A0A7Y0K6W0</accession>
<dbReference type="AlphaFoldDB" id="A0A7Y0K6W0"/>
<dbReference type="EMBL" id="JABBPK010000001">
    <property type="protein sequence ID" value="NMO76855.1"/>
    <property type="molecule type" value="Genomic_DNA"/>
</dbReference>
<protein>
    <submittedName>
        <fullName evidence="12">Response regulator</fullName>
    </submittedName>
</protein>
<dbReference type="SMART" id="SM00448">
    <property type="entry name" value="REC"/>
    <property type="match status" value="1"/>
</dbReference>
<dbReference type="Gene3D" id="3.40.50.2300">
    <property type="match status" value="1"/>
</dbReference>
<dbReference type="PROSITE" id="PS50110">
    <property type="entry name" value="RESPONSE_REGULATORY"/>
    <property type="match status" value="1"/>
</dbReference>
<feature type="domain" description="HTH araC/xylS-type" evidence="10">
    <location>
        <begin position="300"/>
        <end position="399"/>
    </location>
</feature>
<dbReference type="CDD" id="cd17536">
    <property type="entry name" value="REC_YesN-like"/>
    <property type="match status" value="1"/>
</dbReference>
<dbReference type="PROSITE" id="PS00041">
    <property type="entry name" value="HTH_ARAC_FAMILY_1"/>
    <property type="match status" value="1"/>
</dbReference>
<keyword evidence="7" id="KW-0804">Transcription</keyword>
<reference evidence="12 13" key="1">
    <citation type="submission" date="2020-04" db="EMBL/GenBank/DDBJ databases">
        <title>Bacillus sp. UniB3 isolated from commercial digestive syrup.</title>
        <authorList>
            <person name="Thorat V."/>
            <person name="Kirdat K."/>
            <person name="Tiwarekar B."/>
            <person name="Yadav A."/>
        </authorList>
    </citation>
    <scope>NUCLEOTIDE SEQUENCE [LARGE SCALE GENOMIC DNA]</scope>
    <source>
        <strain evidence="12 13">UniB3</strain>
    </source>
</reference>
<gene>
    <name evidence="12" type="ORF">HHU08_07605</name>
</gene>
<dbReference type="InterPro" id="IPR018062">
    <property type="entry name" value="HTH_AraC-typ_CS"/>
</dbReference>
<evidence type="ECO:0000256" key="5">
    <source>
        <dbReference type="ARBA" id="ARBA00023015"/>
    </source>
</evidence>
<dbReference type="GO" id="GO:0000160">
    <property type="term" value="P:phosphorelay signal transduction system"/>
    <property type="evidence" value="ECO:0007669"/>
    <property type="project" value="UniProtKB-KW"/>
</dbReference>
<evidence type="ECO:0000256" key="9">
    <source>
        <dbReference type="SAM" id="Coils"/>
    </source>
</evidence>
<dbReference type="InterPro" id="IPR001789">
    <property type="entry name" value="Sig_transdc_resp-reg_receiver"/>
</dbReference>
<comment type="caution">
    <text evidence="12">The sequence shown here is derived from an EMBL/GenBank/DDBJ whole genome shotgun (WGS) entry which is preliminary data.</text>
</comment>
<dbReference type="GO" id="GO:0003700">
    <property type="term" value="F:DNA-binding transcription factor activity"/>
    <property type="evidence" value="ECO:0007669"/>
    <property type="project" value="InterPro"/>
</dbReference>
<dbReference type="Gene3D" id="1.10.10.60">
    <property type="entry name" value="Homeodomain-like"/>
    <property type="match status" value="2"/>
</dbReference>
<keyword evidence="9" id="KW-0175">Coiled coil</keyword>
<evidence type="ECO:0000256" key="3">
    <source>
        <dbReference type="ARBA" id="ARBA00022553"/>
    </source>
</evidence>
<dbReference type="Proteomes" id="UP000588491">
    <property type="component" value="Unassembled WGS sequence"/>
</dbReference>
<dbReference type="SUPFAM" id="SSF46689">
    <property type="entry name" value="Homeodomain-like"/>
    <property type="match status" value="1"/>
</dbReference>
<evidence type="ECO:0000256" key="7">
    <source>
        <dbReference type="ARBA" id="ARBA00023163"/>
    </source>
</evidence>
<dbReference type="PROSITE" id="PS01124">
    <property type="entry name" value="HTH_ARAC_FAMILY_2"/>
    <property type="match status" value="1"/>
</dbReference>
<evidence type="ECO:0000259" key="10">
    <source>
        <dbReference type="PROSITE" id="PS01124"/>
    </source>
</evidence>
<dbReference type="InterPro" id="IPR009057">
    <property type="entry name" value="Homeodomain-like_sf"/>
</dbReference>
<keyword evidence="3 8" id="KW-0597">Phosphoprotein</keyword>
<dbReference type="GO" id="GO:0043565">
    <property type="term" value="F:sequence-specific DNA binding"/>
    <property type="evidence" value="ECO:0007669"/>
    <property type="project" value="InterPro"/>
</dbReference>
<sequence length="409" mass="47727">MNKQNWNVLIADDEPIIRDGIRNSIDWSSLQMNVVAEAEDGEEAIELSLMYSVDILLVDINMPIINGLNVIKHVKEKLPDCRIIIITGYDEFKYAQEAIRLNVSDYLLKPIDSNHLLELLNKLKNELVNDNNQKDLLDRTSEQFTKNLPTLKNTFFQEWVEGKLNNEEIRNQLALYYLNTNIPKSLIVVSCLEFLKNKSMLKEKEREEIQESLKYHILLFFETEEVGYFYDDSGLIFLISWHEITNDRLVQLEEIIKNELKMSIAVYMESNEKDYKHLSLLYKKCKEIIQKEINISPIVRRAKSMIEHQYADSTLSLEKVAVALQVSPVYLSRLIKQELGVSFVQLLTHRRMKQAVYLLQSTDYPIISISELVGYETQHYFSTAFKKVMGLSPNKYRRNIIDDSNNVNS</sequence>
<dbReference type="PANTHER" id="PTHR42713">
    <property type="entry name" value="HISTIDINE KINASE-RELATED"/>
    <property type="match status" value="1"/>
</dbReference>
<evidence type="ECO:0000256" key="6">
    <source>
        <dbReference type="ARBA" id="ARBA00023125"/>
    </source>
</evidence>
<evidence type="ECO:0000256" key="1">
    <source>
        <dbReference type="ARBA" id="ARBA00004496"/>
    </source>
</evidence>
<feature type="modified residue" description="4-aspartylphosphate" evidence="8">
    <location>
        <position position="59"/>
    </location>
</feature>
<dbReference type="Pfam" id="PF00072">
    <property type="entry name" value="Response_reg"/>
    <property type="match status" value="1"/>
</dbReference>
<keyword evidence="13" id="KW-1185">Reference proteome</keyword>
<dbReference type="Pfam" id="PF12833">
    <property type="entry name" value="HTH_18"/>
    <property type="match status" value="1"/>
</dbReference>
<dbReference type="InterPro" id="IPR051552">
    <property type="entry name" value="HptR"/>
</dbReference>
<dbReference type="RefSeq" id="WP_169188165.1">
    <property type="nucleotide sequence ID" value="NZ_JABBPK010000001.1"/>
</dbReference>
<evidence type="ECO:0000313" key="13">
    <source>
        <dbReference type="Proteomes" id="UP000588491"/>
    </source>
</evidence>
<evidence type="ECO:0000256" key="2">
    <source>
        <dbReference type="ARBA" id="ARBA00022490"/>
    </source>
</evidence>
<dbReference type="InterPro" id="IPR011006">
    <property type="entry name" value="CheY-like_superfamily"/>
</dbReference>
<proteinExistence type="predicted"/>
<evidence type="ECO:0000313" key="12">
    <source>
        <dbReference type="EMBL" id="NMO76855.1"/>
    </source>
</evidence>
<comment type="subcellular location">
    <subcellularLocation>
        <location evidence="1">Cytoplasm</location>
    </subcellularLocation>
</comment>
<dbReference type="GO" id="GO:0005737">
    <property type="term" value="C:cytoplasm"/>
    <property type="evidence" value="ECO:0007669"/>
    <property type="project" value="UniProtKB-SubCell"/>
</dbReference>
<dbReference type="InterPro" id="IPR020449">
    <property type="entry name" value="Tscrpt_reg_AraC-type_HTH"/>
</dbReference>
<name>A0A7Y0K6W0_9BACI</name>
<dbReference type="SMART" id="SM00342">
    <property type="entry name" value="HTH_ARAC"/>
    <property type="match status" value="1"/>
</dbReference>
<keyword evidence="4" id="KW-0902">Two-component regulatory system</keyword>
<dbReference type="PRINTS" id="PR00032">
    <property type="entry name" value="HTHARAC"/>
</dbReference>